<name>A0A9Q9WET1_CYPCA</name>
<evidence type="ECO:0000259" key="2">
    <source>
        <dbReference type="Pfam" id="PF00850"/>
    </source>
</evidence>
<dbReference type="KEGG" id="ccar:109080789"/>
<accession>A0A9Q9WET1</accession>
<dbReference type="GeneID" id="109080789"/>
<dbReference type="GO" id="GO:0040029">
    <property type="term" value="P:epigenetic regulation of gene expression"/>
    <property type="evidence" value="ECO:0007669"/>
    <property type="project" value="TreeGrafter"/>
</dbReference>
<proteinExistence type="predicted"/>
<evidence type="ECO:0000256" key="1">
    <source>
        <dbReference type="SAM" id="MobiDB-lite"/>
    </source>
</evidence>
<evidence type="ECO:0000313" key="3">
    <source>
        <dbReference type="RefSeq" id="XP_042582088.1"/>
    </source>
</evidence>
<feature type="region of interest" description="Disordered" evidence="1">
    <location>
        <begin position="1"/>
        <end position="62"/>
    </location>
</feature>
<dbReference type="Proteomes" id="UP001155660">
    <property type="component" value="Chromosome B6"/>
</dbReference>
<dbReference type="GO" id="GO:0004407">
    <property type="term" value="F:histone deacetylase activity"/>
    <property type="evidence" value="ECO:0007669"/>
    <property type="project" value="TreeGrafter"/>
</dbReference>
<dbReference type="RefSeq" id="XP_042582088.1">
    <property type="nucleotide sequence ID" value="XM_042726154.1"/>
</dbReference>
<dbReference type="PANTHER" id="PTHR10625">
    <property type="entry name" value="HISTONE DEACETYLASE HDAC1-RELATED"/>
    <property type="match status" value="1"/>
</dbReference>
<feature type="compositionally biased region" description="Polar residues" evidence="1">
    <location>
        <begin position="142"/>
        <end position="158"/>
    </location>
</feature>
<protein>
    <submittedName>
        <fullName evidence="3">Histone deacetylase 7-like</fullName>
    </submittedName>
</protein>
<feature type="compositionally biased region" description="Basic residues" evidence="1">
    <location>
        <begin position="41"/>
        <end position="53"/>
    </location>
</feature>
<dbReference type="PANTHER" id="PTHR10625:SF42">
    <property type="entry name" value="HISTONE DEACETYLASE 7"/>
    <property type="match status" value="1"/>
</dbReference>
<feature type="compositionally biased region" description="Low complexity" evidence="1">
    <location>
        <begin position="116"/>
        <end position="133"/>
    </location>
</feature>
<dbReference type="InterPro" id="IPR023801">
    <property type="entry name" value="His_deacetylse_dom"/>
</dbReference>
<feature type="region of interest" description="Disordered" evidence="1">
    <location>
        <begin position="74"/>
        <end position="158"/>
    </location>
</feature>
<dbReference type="Pfam" id="PF00850">
    <property type="entry name" value="Hist_deacetyl"/>
    <property type="match status" value="1"/>
</dbReference>
<sequence length="765" mass="85400">MSEHQHGKLERGRETEQKPFNQHLNKKKSEQSAGASDWVKRKLNQHIRNKHRKFESQDPAQLCVSNIPESQYLEEDNPLRRTASEPILKLRPKRSASGRQNPLLRKTSAPPAVRASDSMGGSSSSTPVSLRSSSAEKKMSHQEPQTYSTSSPQQYESPVHTGVQNTMLWTRYEQPVFALHSPVLTVPGQWAVMSHKPLSKSQSAPAFFQHIHTQTVMITHPMYQQQWPQETFQQHTETNVHLHANTQSSFSQAHCKVPLHTVRPVSSGSLRKNRERIREDLYMQSQLPLDDRCSDQLGVLQCSECCDVRKTIYHQNLTRVNSSPGTFNRSLPLHLSSPLARDVRSTSKYKTGLVFDSQMLKHEQDCKDTSFDPGYAGRIMSIWSRLQECGFRNQCKLVKGSPATFQELLSVHSEQLILSYAGFSERTSSIPYQIQTDHDMVLKNPYSATILKMSVGSVIELAFRVARGELRNGFAVVTPPGHHASRTQTNGSSIFNTVAIAAKQLQERLKVKKILIVDWDVHHGNGTEEIFYSDPSVLYISLHRYENGSFLFGNGQPTRVGSDRGIGYNVNVAWLGGLNPPMGDAEYLAAFRMVVMPIAHEFSPDVVLVSAGFDAAEGHSEALGGYRVSANCFGFLTRKLMELAEGRVVLVLEGGSSLTSLCDALQACVGALMGNEPEPLAEEELVRKPCTNAVESLKTVLHVQSRYWHSVRSMVNTVFLSYVNAERRYSAGSEAASVLDGLRMTVPSSSRFPNEPMEHDEADSL</sequence>
<dbReference type="SMR" id="A0A9Q9WET1"/>
<feature type="domain" description="Histone deacetylase" evidence="2">
    <location>
        <begin position="376"/>
        <end position="671"/>
    </location>
</feature>
<dbReference type="OrthoDB" id="424012at2759"/>
<feature type="compositionally biased region" description="Basic and acidic residues" evidence="1">
    <location>
        <begin position="1"/>
        <end position="17"/>
    </location>
</feature>
<dbReference type="AlphaFoldDB" id="A0A9Q9WET1"/>
<organism evidence="3">
    <name type="scientific">Cyprinus carpio</name>
    <name type="common">Common carp</name>
    <dbReference type="NCBI Taxonomy" id="7962"/>
    <lineage>
        <taxon>Eukaryota</taxon>
        <taxon>Metazoa</taxon>
        <taxon>Chordata</taxon>
        <taxon>Craniata</taxon>
        <taxon>Vertebrata</taxon>
        <taxon>Euteleostomi</taxon>
        <taxon>Actinopterygii</taxon>
        <taxon>Neopterygii</taxon>
        <taxon>Teleostei</taxon>
        <taxon>Ostariophysi</taxon>
        <taxon>Cypriniformes</taxon>
        <taxon>Cyprinidae</taxon>
        <taxon>Cyprininae</taxon>
        <taxon>Cyprinus</taxon>
    </lineage>
</organism>
<gene>
    <name evidence="3" type="primary">LOC109080789</name>
</gene>
<dbReference type="GO" id="GO:0000118">
    <property type="term" value="C:histone deacetylase complex"/>
    <property type="evidence" value="ECO:0007669"/>
    <property type="project" value="TreeGrafter"/>
</dbReference>
<reference evidence="3" key="1">
    <citation type="submission" date="2025-08" db="UniProtKB">
        <authorList>
            <consortium name="RefSeq"/>
        </authorList>
    </citation>
    <scope>IDENTIFICATION</scope>
    <source>
        <tissue evidence="3">Muscle</tissue>
    </source>
</reference>